<dbReference type="InterPro" id="IPR019554">
    <property type="entry name" value="Soluble_ligand-bd"/>
</dbReference>
<protein>
    <recommendedName>
        <fullName evidence="3">NADH-quinone oxidoreductase subunit F</fullName>
    </recommendedName>
    <alternativeName>
        <fullName evidence="8">NADH dehydrogenase I subunit F</fullName>
    </alternativeName>
    <alternativeName>
        <fullName evidence="9">NDH-1 subunit F</fullName>
    </alternativeName>
</protein>
<dbReference type="InterPro" id="IPR037207">
    <property type="entry name" value="Nuop51_4Fe4S-bd_sf"/>
</dbReference>
<dbReference type="Gene3D" id="3.40.50.11540">
    <property type="entry name" value="NADH-ubiquinone oxidoreductase 51kDa subunit"/>
    <property type="match status" value="1"/>
</dbReference>
<comment type="caution">
    <text evidence="11">The sequence shown here is derived from an EMBL/GenBank/DDBJ whole genome shotgun (WGS) entry which is preliminary data.</text>
</comment>
<evidence type="ECO:0000256" key="6">
    <source>
        <dbReference type="ARBA" id="ARBA00023004"/>
    </source>
</evidence>
<organism evidence="11 12">
    <name type="scientific">Pokkaliibacter plantistimulans</name>
    <dbReference type="NCBI Taxonomy" id="1635171"/>
    <lineage>
        <taxon>Bacteria</taxon>
        <taxon>Pseudomonadati</taxon>
        <taxon>Pseudomonadota</taxon>
        <taxon>Gammaproteobacteria</taxon>
        <taxon>Oceanospirillales</taxon>
        <taxon>Balneatrichaceae</taxon>
        <taxon>Pokkaliibacter</taxon>
    </lineage>
</organism>
<keyword evidence="11" id="KW-0560">Oxidoreductase</keyword>
<evidence type="ECO:0000256" key="9">
    <source>
        <dbReference type="ARBA" id="ARBA00032787"/>
    </source>
</evidence>
<dbReference type="Gene3D" id="1.20.1440.230">
    <property type="entry name" value="NADH-ubiquinone oxidoreductase 51kDa subunit, iron-sulphur binding domain"/>
    <property type="match status" value="1"/>
</dbReference>
<comment type="similarity">
    <text evidence="2">Belongs to the complex I 51 kDa subunit family.</text>
</comment>
<evidence type="ECO:0000256" key="2">
    <source>
        <dbReference type="ARBA" id="ARBA00007523"/>
    </source>
</evidence>
<evidence type="ECO:0000256" key="4">
    <source>
        <dbReference type="ARBA" id="ARBA00022485"/>
    </source>
</evidence>
<evidence type="ECO:0000313" key="12">
    <source>
        <dbReference type="Proteomes" id="UP000248090"/>
    </source>
</evidence>
<dbReference type="Gene3D" id="6.10.250.1450">
    <property type="match status" value="1"/>
</dbReference>
<dbReference type="PROSITE" id="PS00645">
    <property type="entry name" value="COMPLEX1_51K_2"/>
    <property type="match status" value="1"/>
</dbReference>
<keyword evidence="5" id="KW-0479">Metal-binding</keyword>
<keyword evidence="6" id="KW-0408">Iron</keyword>
<evidence type="ECO:0000256" key="1">
    <source>
        <dbReference type="ARBA" id="ARBA00001917"/>
    </source>
</evidence>
<dbReference type="SUPFAM" id="SSF142984">
    <property type="entry name" value="Nqo1 middle domain-like"/>
    <property type="match status" value="1"/>
</dbReference>
<dbReference type="EMBL" id="LAPT01000041">
    <property type="protein sequence ID" value="PXF31484.1"/>
    <property type="molecule type" value="Genomic_DNA"/>
</dbReference>
<reference evidence="11 12" key="1">
    <citation type="submission" date="2015-03" db="EMBL/GenBank/DDBJ databases">
        <authorList>
            <person name="Krishnan R."/>
            <person name="Midha S."/>
            <person name="Patil P.B."/>
            <person name="Rameshkumar N."/>
        </authorList>
    </citation>
    <scope>NUCLEOTIDE SEQUENCE [LARGE SCALE GENOMIC DNA]</scope>
    <source>
        <strain evidence="11 12">L1E11</strain>
    </source>
</reference>
<dbReference type="RefSeq" id="WP_110187149.1">
    <property type="nucleotide sequence ID" value="NZ_CP177354.1"/>
</dbReference>
<dbReference type="InterPro" id="IPR001949">
    <property type="entry name" value="NADH-UbQ_OxRdtase_51kDa_CS"/>
</dbReference>
<keyword evidence="4" id="KW-0004">4Fe-4S</keyword>
<evidence type="ECO:0000313" key="11">
    <source>
        <dbReference type="EMBL" id="PXF31484.1"/>
    </source>
</evidence>
<keyword evidence="7" id="KW-0411">Iron-sulfur</keyword>
<dbReference type="SMART" id="SM00928">
    <property type="entry name" value="NADH_4Fe-4S"/>
    <property type="match status" value="1"/>
</dbReference>
<dbReference type="Proteomes" id="UP000248090">
    <property type="component" value="Unassembled WGS sequence"/>
</dbReference>
<evidence type="ECO:0000256" key="3">
    <source>
        <dbReference type="ARBA" id="ARBA00019901"/>
    </source>
</evidence>
<keyword evidence="12" id="KW-1185">Reference proteome</keyword>
<proteinExistence type="inferred from homology"/>
<comment type="cofactor">
    <cofactor evidence="1">
        <name>FMN</name>
        <dbReference type="ChEBI" id="CHEBI:58210"/>
    </cofactor>
</comment>
<dbReference type="InterPro" id="IPR019575">
    <property type="entry name" value="Nuop51_4Fe4S-bd"/>
</dbReference>
<dbReference type="PANTHER" id="PTHR43578:SF3">
    <property type="entry name" value="NADH-QUINONE OXIDOREDUCTASE SUBUNIT F"/>
    <property type="match status" value="1"/>
</dbReference>
<evidence type="ECO:0000256" key="7">
    <source>
        <dbReference type="ARBA" id="ARBA00023014"/>
    </source>
</evidence>
<sequence>MEKVLSRNFHHAQPLDLATYRAGGGYDSLQSIFGRDREEMVNELRASGLRGCGGAGFSTGLKWSFLAKDAPRPVYLVINLDESEPGSCKDRQVLYRDPHTIVEGVLASAYIIGADKAFVFVRGEYKVGAAKLEKAVQEARDAGLLGDNILGSGFSLDIDVHLSAGRYICGEETALLNALEGYRANPRSKPPFPAVKGLWGQPTIVNNMETVCHVPSIMHKGAQWFQGQGQNGGSGTHLFQVSGPVKNPGVFELPMGVTARELIYDHAGGLLDGRKLIAFQPGGSSTPFMTPDQLDTPMHFDAVAKIGSRLGTGGVIIMDDTICPLKYTRNLIEFYARESCGFCTPCRDGLPYLVHLFDKFELGTATAADHQTILELCGLIGPNTHCALAPGAVMPVQSALQLFDDEFKKHIAAKGCSYSPVAATASQAAAGAGVQGGHH</sequence>
<dbReference type="GO" id="GO:0016491">
    <property type="term" value="F:oxidoreductase activity"/>
    <property type="evidence" value="ECO:0007669"/>
    <property type="project" value="UniProtKB-KW"/>
</dbReference>
<evidence type="ECO:0000256" key="8">
    <source>
        <dbReference type="ARBA" id="ARBA00031578"/>
    </source>
</evidence>
<dbReference type="Gene3D" id="3.10.20.600">
    <property type="match status" value="1"/>
</dbReference>
<dbReference type="Pfam" id="PF01512">
    <property type="entry name" value="Complex1_51K"/>
    <property type="match status" value="1"/>
</dbReference>
<gene>
    <name evidence="11" type="ORF">WH50_09835</name>
</gene>
<evidence type="ECO:0000259" key="10">
    <source>
        <dbReference type="SMART" id="SM00928"/>
    </source>
</evidence>
<dbReference type="NCBIfam" id="NF010120">
    <property type="entry name" value="PRK13596.1"/>
    <property type="match status" value="1"/>
</dbReference>
<dbReference type="PANTHER" id="PTHR43578">
    <property type="entry name" value="NADH-QUINONE OXIDOREDUCTASE SUBUNIT F"/>
    <property type="match status" value="1"/>
</dbReference>
<dbReference type="InterPro" id="IPR011538">
    <property type="entry name" value="Nuo51_FMN-bd"/>
</dbReference>
<dbReference type="InterPro" id="IPR037225">
    <property type="entry name" value="Nuo51_FMN-bd_sf"/>
</dbReference>
<dbReference type="Pfam" id="PF10589">
    <property type="entry name" value="NADH_4Fe-4S"/>
    <property type="match status" value="1"/>
</dbReference>
<dbReference type="SUPFAM" id="SSF140490">
    <property type="entry name" value="Nqo1C-terminal domain-like"/>
    <property type="match status" value="1"/>
</dbReference>
<accession>A0ABX5LZA6</accession>
<dbReference type="SUPFAM" id="SSF142019">
    <property type="entry name" value="Nqo1 FMN-binding domain-like"/>
    <property type="match status" value="1"/>
</dbReference>
<feature type="domain" description="NADH-ubiquinone oxidoreductase 51kDa subunit iron-sulphur binding" evidence="10">
    <location>
        <begin position="325"/>
        <end position="370"/>
    </location>
</feature>
<name>A0ABX5LZA6_9GAMM</name>
<evidence type="ECO:0000256" key="5">
    <source>
        <dbReference type="ARBA" id="ARBA00022723"/>
    </source>
</evidence>
<dbReference type="Pfam" id="PF10531">
    <property type="entry name" value="SLBB"/>
    <property type="match status" value="1"/>
</dbReference>